<keyword evidence="3" id="KW-1185">Reference proteome</keyword>
<reference evidence="2" key="1">
    <citation type="submission" date="2020-08" db="EMBL/GenBank/DDBJ databases">
        <title>Multicomponent nature underlies the extraordinary mechanical properties of spider dragline silk.</title>
        <authorList>
            <person name="Kono N."/>
            <person name="Nakamura H."/>
            <person name="Mori M."/>
            <person name="Yoshida Y."/>
            <person name="Ohtoshi R."/>
            <person name="Malay A.D."/>
            <person name="Moran D.A.P."/>
            <person name="Tomita M."/>
            <person name="Numata K."/>
            <person name="Arakawa K."/>
        </authorList>
    </citation>
    <scope>NUCLEOTIDE SEQUENCE</scope>
</reference>
<dbReference type="Proteomes" id="UP000887013">
    <property type="component" value="Unassembled WGS sequence"/>
</dbReference>
<evidence type="ECO:0000313" key="2">
    <source>
        <dbReference type="EMBL" id="GFU32584.1"/>
    </source>
</evidence>
<dbReference type="AlphaFoldDB" id="A0A8X6QL22"/>
<evidence type="ECO:0000256" key="1">
    <source>
        <dbReference type="SAM" id="Phobius"/>
    </source>
</evidence>
<evidence type="ECO:0000313" key="3">
    <source>
        <dbReference type="Proteomes" id="UP000887013"/>
    </source>
</evidence>
<feature type="transmembrane region" description="Helical" evidence="1">
    <location>
        <begin position="12"/>
        <end position="32"/>
    </location>
</feature>
<keyword evidence="1" id="KW-0472">Membrane</keyword>
<accession>A0A8X6QL22</accession>
<dbReference type="EMBL" id="BMAW01129934">
    <property type="protein sequence ID" value="GFU32584.1"/>
    <property type="molecule type" value="Genomic_DNA"/>
</dbReference>
<gene>
    <name evidence="2" type="ORF">NPIL_698981</name>
</gene>
<keyword evidence="1" id="KW-0812">Transmembrane</keyword>
<comment type="caution">
    <text evidence="2">The sequence shown here is derived from an EMBL/GenBank/DDBJ whole genome shotgun (WGS) entry which is preliminary data.</text>
</comment>
<keyword evidence="1" id="KW-1133">Transmembrane helix</keyword>
<name>A0A8X6QL22_NEPPI</name>
<protein>
    <submittedName>
        <fullName evidence="2">Uncharacterized protein</fullName>
    </submittedName>
</protein>
<sequence length="142" mass="16236">MITLRISIPLRWFLIFFLSSCNVAALTVVPVGSHSKSSGPSTLKKPVNMSLPALVDEKLFFGRSDEGCCHSMLMCLVAGSKRWYHVSSGAMILERNWFSISWYRIRCFMEENMRGIFCSSIKCFGTHYARNFRYRNISCSIV</sequence>
<proteinExistence type="predicted"/>
<organism evidence="2 3">
    <name type="scientific">Nephila pilipes</name>
    <name type="common">Giant wood spider</name>
    <name type="synonym">Nephila maculata</name>
    <dbReference type="NCBI Taxonomy" id="299642"/>
    <lineage>
        <taxon>Eukaryota</taxon>
        <taxon>Metazoa</taxon>
        <taxon>Ecdysozoa</taxon>
        <taxon>Arthropoda</taxon>
        <taxon>Chelicerata</taxon>
        <taxon>Arachnida</taxon>
        <taxon>Araneae</taxon>
        <taxon>Araneomorphae</taxon>
        <taxon>Entelegynae</taxon>
        <taxon>Araneoidea</taxon>
        <taxon>Nephilidae</taxon>
        <taxon>Nephila</taxon>
    </lineage>
</organism>